<proteinExistence type="predicted"/>
<keyword evidence="3" id="KW-0413">Isomerase</keyword>
<dbReference type="Pfam" id="PF13474">
    <property type="entry name" value="SnoaL_3"/>
    <property type="match status" value="1"/>
</dbReference>
<dbReference type="EMBL" id="JACHMY010000001">
    <property type="protein sequence ID" value="MBB5838569.1"/>
    <property type="molecule type" value="Genomic_DNA"/>
</dbReference>
<organism evidence="3 4">
    <name type="scientific">Kribbella italica</name>
    <dbReference type="NCBI Taxonomy" id="1540520"/>
    <lineage>
        <taxon>Bacteria</taxon>
        <taxon>Bacillati</taxon>
        <taxon>Actinomycetota</taxon>
        <taxon>Actinomycetes</taxon>
        <taxon>Propionibacteriales</taxon>
        <taxon>Kribbellaceae</taxon>
        <taxon>Kribbella</taxon>
    </lineage>
</organism>
<feature type="compositionally biased region" description="Low complexity" evidence="1">
    <location>
        <begin position="12"/>
        <end position="27"/>
    </location>
</feature>
<dbReference type="SUPFAM" id="SSF54427">
    <property type="entry name" value="NTF2-like"/>
    <property type="match status" value="1"/>
</dbReference>
<evidence type="ECO:0000259" key="2">
    <source>
        <dbReference type="Pfam" id="PF13474"/>
    </source>
</evidence>
<feature type="region of interest" description="Disordered" evidence="1">
    <location>
        <begin position="1"/>
        <end position="37"/>
    </location>
</feature>
<dbReference type="PANTHER" id="PTHR34957">
    <property type="entry name" value="NUCLEAR TRANSPORT FACTOR 2 (NTF2) FAMILY PROTEIN"/>
    <property type="match status" value="1"/>
</dbReference>
<comment type="caution">
    <text evidence="3">The sequence shown here is derived from an EMBL/GenBank/DDBJ whole genome shotgun (WGS) entry which is preliminary data.</text>
</comment>
<reference evidence="3 4" key="1">
    <citation type="submission" date="2020-08" db="EMBL/GenBank/DDBJ databases">
        <title>Sequencing the genomes of 1000 actinobacteria strains.</title>
        <authorList>
            <person name="Klenk H.-P."/>
        </authorList>
    </citation>
    <scope>NUCLEOTIDE SEQUENCE [LARGE SCALE GENOMIC DNA]</scope>
    <source>
        <strain evidence="3 4">DSM 28967</strain>
    </source>
</reference>
<gene>
    <name evidence="3" type="ORF">HDA39_005303</name>
</gene>
<dbReference type="Gene3D" id="3.10.450.50">
    <property type="match status" value="1"/>
</dbReference>
<dbReference type="InterPro" id="IPR032710">
    <property type="entry name" value="NTF2-like_dom_sf"/>
</dbReference>
<evidence type="ECO:0000313" key="3">
    <source>
        <dbReference type="EMBL" id="MBB5838569.1"/>
    </source>
</evidence>
<evidence type="ECO:0000313" key="4">
    <source>
        <dbReference type="Proteomes" id="UP000549971"/>
    </source>
</evidence>
<dbReference type="Proteomes" id="UP000549971">
    <property type="component" value="Unassembled WGS sequence"/>
</dbReference>
<evidence type="ECO:0000256" key="1">
    <source>
        <dbReference type="SAM" id="MobiDB-lite"/>
    </source>
</evidence>
<dbReference type="RefSeq" id="WP_238356151.1">
    <property type="nucleotide sequence ID" value="NZ_JACHMY010000001.1"/>
</dbReference>
<sequence>MTEDQPNQEQQPEATGAAGTPEAAAPEQRAGARGPSAETGVLTANTAFYNAFEAGDLDLMAAVWLPEPDPVCIHPGNAAISGYSEMMRAWAMIFANTPYIQFFLTDVQARVDGDVAYVTCTENVLSSGEGAPEEGFAGGKALATNVFRKTSSGWRLWIHHASPVLSSGGRSEEAQ</sequence>
<protein>
    <submittedName>
        <fullName evidence="3">Ketosteroid isomerase-like protein</fullName>
    </submittedName>
</protein>
<keyword evidence="4" id="KW-1185">Reference proteome</keyword>
<name>A0A7W9JAY5_9ACTN</name>
<feature type="domain" description="SnoaL-like" evidence="2">
    <location>
        <begin position="41"/>
        <end position="164"/>
    </location>
</feature>
<dbReference type="AlphaFoldDB" id="A0A7W9JAY5"/>
<dbReference type="PANTHER" id="PTHR34957:SF1">
    <property type="entry name" value="NUCLEAR TRANSPORT FACTOR 2 (NTF2) FAMILY PROTEIN"/>
    <property type="match status" value="1"/>
</dbReference>
<feature type="compositionally biased region" description="Polar residues" evidence="1">
    <location>
        <begin position="1"/>
        <end position="11"/>
    </location>
</feature>
<dbReference type="GO" id="GO:0016853">
    <property type="term" value="F:isomerase activity"/>
    <property type="evidence" value="ECO:0007669"/>
    <property type="project" value="UniProtKB-KW"/>
</dbReference>
<dbReference type="InterPro" id="IPR037401">
    <property type="entry name" value="SnoaL-like"/>
</dbReference>
<accession>A0A7W9JAY5</accession>